<gene>
    <name evidence="1" type="ORF">DPMN_081238</name>
</gene>
<organism evidence="1 2">
    <name type="scientific">Dreissena polymorpha</name>
    <name type="common">Zebra mussel</name>
    <name type="synonym">Mytilus polymorpha</name>
    <dbReference type="NCBI Taxonomy" id="45954"/>
    <lineage>
        <taxon>Eukaryota</taxon>
        <taxon>Metazoa</taxon>
        <taxon>Spiralia</taxon>
        <taxon>Lophotrochozoa</taxon>
        <taxon>Mollusca</taxon>
        <taxon>Bivalvia</taxon>
        <taxon>Autobranchia</taxon>
        <taxon>Heteroconchia</taxon>
        <taxon>Euheterodonta</taxon>
        <taxon>Imparidentia</taxon>
        <taxon>Neoheterodontei</taxon>
        <taxon>Myida</taxon>
        <taxon>Dreissenoidea</taxon>
        <taxon>Dreissenidae</taxon>
        <taxon>Dreissena</taxon>
    </lineage>
</organism>
<proteinExistence type="predicted"/>
<name>A0A9D3Y5N0_DREPO</name>
<accession>A0A9D3Y5N0</accession>
<dbReference type="EMBL" id="JAIWYP010000016">
    <property type="protein sequence ID" value="KAH3693800.1"/>
    <property type="molecule type" value="Genomic_DNA"/>
</dbReference>
<keyword evidence="2" id="KW-1185">Reference proteome</keyword>
<reference evidence="1" key="1">
    <citation type="journal article" date="2019" name="bioRxiv">
        <title>The Genome of the Zebra Mussel, Dreissena polymorpha: A Resource for Invasive Species Research.</title>
        <authorList>
            <person name="McCartney M.A."/>
            <person name="Auch B."/>
            <person name="Kono T."/>
            <person name="Mallez S."/>
            <person name="Zhang Y."/>
            <person name="Obille A."/>
            <person name="Becker A."/>
            <person name="Abrahante J.E."/>
            <person name="Garbe J."/>
            <person name="Badalamenti J.P."/>
            <person name="Herman A."/>
            <person name="Mangelson H."/>
            <person name="Liachko I."/>
            <person name="Sullivan S."/>
            <person name="Sone E.D."/>
            <person name="Koren S."/>
            <person name="Silverstein K.A.T."/>
            <person name="Beckman K.B."/>
            <person name="Gohl D.M."/>
        </authorList>
    </citation>
    <scope>NUCLEOTIDE SEQUENCE</scope>
    <source>
        <strain evidence="1">Duluth1</strain>
        <tissue evidence="1">Whole animal</tissue>
    </source>
</reference>
<protein>
    <submittedName>
        <fullName evidence="1">Uncharacterized protein</fullName>
    </submittedName>
</protein>
<comment type="caution">
    <text evidence="1">The sequence shown here is derived from an EMBL/GenBank/DDBJ whole genome shotgun (WGS) entry which is preliminary data.</text>
</comment>
<sequence length="53" mass="6502">MRNKEWKRNCLHLYQQIDQTKSVLGLDEYHLIVLRLKRSNNIERHTRNNLEAI</sequence>
<evidence type="ECO:0000313" key="1">
    <source>
        <dbReference type="EMBL" id="KAH3693800.1"/>
    </source>
</evidence>
<evidence type="ECO:0000313" key="2">
    <source>
        <dbReference type="Proteomes" id="UP000828390"/>
    </source>
</evidence>
<dbReference type="Proteomes" id="UP000828390">
    <property type="component" value="Unassembled WGS sequence"/>
</dbReference>
<dbReference type="AlphaFoldDB" id="A0A9D3Y5N0"/>
<reference evidence="1" key="2">
    <citation type="submission" date="2020-11" db="EMBL/GenBank/DDBJ databases">
        <authorList>
            <person name="McCartney M.A."/>
            <person name="Auch B."/>
            <person name="Kono T."/>
            <person name="Mallez S."/>
            <person name="Becker A."/>
            <person name="Gohl D.M."/>
            <person name="Silverstein K.A.T."/>
            <person name="Koren S."/>
            <person name="Bechman K.B."/>
            <person name="Herman A."/>
            <person name="Abrahante J.E."/>
            <person name="Garbe J."/>
        </authorList>
    </citation>
    <scope>NUCLEOTIDE SEQUENCE</scope>
    <source>
        <strain evidence="1">Duluth1</strain>
        <tissue evidence="1">Whole animal</tissue>
    </source>
</reference>